<evidence type="ECO:0000256" key="1">
    <source>
        <dbReference type="SAM" id="SignalP"/>
    </source>
</evidence>
<protein>
    <recommendedName>
        <fullName evidence="4">Secreted protein</fullName>
    </recommendedName>
</protein>
<evidence type="ECO:0000313" key="2">
    <source>
        <dbReference type="EMBL" id="GHO94457.1"/>
    </source>
</evidence>
<evidence type="ECO:0008006" key="4">
    <source>
        <dbReference type="Google" id="ProtNLM"/>
    </source>
</evidence>
<sequence length="144" mass="15281">MKFCRAFVSFLLSLLLLVCFAGAAAADVTPTAEPTGTATSSGACFKLQTEHQTVAIGQEARLGFYGYNQCPFQPNTDVKINVAWGDGTTSVVPICTGDFCPAVIPSASHAYKTADTYYPRACIDIPGTTWFAPPCLTAQVDVTE</sequence>
<accession>A0A8J3N4V4</accession>
<proteinExistence type="predicted"/>
<organism evidence="2 3">
    <name type="scientific">Reticulibacter mediterranei</name>
    <dbReference type="NCBI Taxonomy" id="2778369"/>
    <lineage>
        <taxon>Bacteria</taxon>
        <taxon>Bacillati</taxon>
        <taxon>Chloroflexota</taxon>
        <taxon>Ktedonobacteria</taxon>
        <taxon>Ktedonobacterales</taxon>
        <taxon>Reticulibacteraceae</taxon>
        <taxon>Reticulibacter</taxon>
    </lineage>
</organism>
<dbReference type="Proteomes" id="UP000597444">
    <property type="component" value="Unassembled WGS sequence"/>
</dbReference>
<name>A0A8J3N4V4_9CHLR</name>
<keyword evidence="3" id="KW-1185">Reference proteome</keyword>
<gene>
    <name evidence="2" type="ORF">KSF_045050</name>
</gene>
<evidence type="ECO:0000313" key="3">
    <source>
        <dbReference type="Proteomes" id="UP000597444"/>
    </source>
</evidence>
<reference evidence="2" key="1">
    <citation type="submission" date="2020-10" db="EMBL/GenBank/DDBJ databases">
        <title>Taxonomic study of unclassified bacteria belonging to the class Ktedonobacteria.</title>
        <authorList>
            <person name="Yabe S."/>
            <person name="Wang C.M."/>
            <person name="Zheng Y."/>
            <person name="Sakai Y."/>
            <person name="Cavaletti L."/>
            <person name="Monciardini P."/>
            <person name="Donadio S."/>
        </authorList>
    </citation>
    <scope>NUCLEOTIDE SEQUENCE</scope>
    <source>
        <strain evidence="2">ID150040</strain>
    </source>
</reference>
<feature type="chain" id="PRO_5035313192" description="Secreted protein" evidence="1">
    <location>
        <begin position="26"/>
        <end position="144"/>
    </location>
</feature>
<comment type="caution">
    <text evidence="2">The sequence shown here is derived from an EMBL/GenBank/DDBJ whole genome shotgun (WGS) entry which is preliminary data.</text>
</comment>
<dbReference type="EMBL" id="BNJK01000001">
    <property type="protein sequence ID" value="GHO94457.1"/>
    <property type="molecule type" value="Genomic_DNA"/>
</dbReference>
<dbReference type="RefSeq" id="WP_220205194.1">
    <property type="nucleotide sequence ID" value="NZ_BNJK01000001.1"/>
</dbReference>
<keyword evidence="1" id="KW-0732">Signal</keyword>
<dbReference type="AlphaFoldDB" id="A0A8J3N4V4"/>
<feature type="signal peptide" evidence="1">
    <location>
        <begin position="1"/>
        <end position="25"/>
    </location>
</feature>